<gene>
    <name evidence="2" type="ORF">SAMN05443144_14512</name>
</gene>
<dbReference type="STRING" id="1194090.SAMN05443144_14512"/>
<name>A0A1M5LUK9_9BACT</name>
<dbReference type="PANTHER" id="PTHR12788:SF10">
    <property type="entry name" value="PROTEIN-TYROSINE SULFOTRANSFERASE"/>
    <property type="match status" value="1"/>
</dbReference>
<dbReference type="EMBL" id="FQUS01000045">
    <property type="protein sequence ID" value="SHG68590.1"/>
    <property type="molecule type" value="Genomic_DNA"/>
</dbReference>
<dbReference type="InterPro" id="IPR026634">
    <property type="entry name" value="TPST-like"/>
</dbReference>
<evidence type="ECO:0000313" key="2">
    <source>
        <dbReference type="EMBL" id="SHG68590.1"/>
    </source>
</evidence>
<accession>A0A1M5LUK9</accession>
<dbReference type="SUPFAM" id="SSF52540">
    <property type="entry name" value="P-loop containing nucleoside triphosphate hydrolases"/>
    <property type="match status" value="1"/>
</dbReference>
<dbReference type="OrthoDB" id="5432096at2"/>
<dbReference type="InterPro" id="IPR027417">
    <property type="entry name" value="P-loop_NTPase"/>
</dbReference>
<evidence type="ECO:0000313" key="3">
    <source>
        <dbReference type="Proteomes" id="UP000184041"/>
    </source>
</evidence>
<proteinExistence type="predicted"/>
<evidence type="ECO:0000256" key="1">
    <source>
        <dbReference type="ARBA" id="ARBA00022679"/>
    </source>
</evidence>
<keyword evidence="3" id="KW-1185">Reference proteome</keyword>
<sequence length="311" mass="36974">MPKLSLFIVGLPRSGTKLLRELLNNHDQIFIPSIEAYFIPHLVQKYEDKLLSLDEVNDVITEIKKSLFFFYYRESFNFGKLVKEETTVKKLIGEIWQKLAMEKENKDIRILGDKTPRNIYHIQFLLNSFPKAKIIHIVRDPRDNVLSAKKTWGKNIFRAAYKWQQGINKVNEVGENRKRLIEISYEDLLRDTEIVLRRLCTFIGINYQEGISKLYRKVEDREGIIDENNYNKYLDEMSADEIKYIEGLTKKGIQKYNYYLNYKDVNFINSPPPMQLHWWKLQDIMSLVRYNIKEHGPLRGIKKILKARKHA</sequence>
<dbReference type="Gene3D" id="3.40.50.300">
    <property type="entry name" value="P-loop containing nucleotide triphosphate hydrolases"/>
    <property type="match status" value="1"/>
</dbReference>
<protein>
    <submittedName>
        <fullName evidence="2">Sulfotransferase family protein</fullName>
    </submittedName>
</protein>
<dbReference type="AlphaFoldDB" id="A0A1M5LUK9"/>
<reference evidence="2 3" key="1">
    <citation type="submission" date="2016-11" db="EMBL/GenBank/DDBJ databases">
        <authorList>
            <person name="Jaros S."/>
            <person name="Januszkiewicz K."/>
            <person name="Wedrychowicz H."/>
        </authorList>
    </citation>
    <scope>NUCLEOTIDE SEQUENCE [LARGE SCALE GENOMIC DNA]</scope>
    <source>
        <strain evidence="2 3">DSM 21986</strain>
    </source>
</reference>
<dbReference type="RefSeq" id="WP_073068679.1">
    <property type="nucleotide sequence ID" value="NZ_FQUS01000045.1"/>
</dbReference>
<keyword evidence="1 2" id="KW-0808">Transferase</keyword>
<dbReference type="Pfam" id="PF13469">
    <property type="entry name" value="Sulfotransfer_3"/>
    <property type="match status" value="1"/>
</dbReference>
<dbReference type="Proteomes" id="UP000184041">
    <property type="component" value="Unassembled WGS sequence"/>
</dbReference>
<dbReference type="GO" id="GO:0008476">
    <property type="term" value="F:protein-tyrosine sulfotransferase activity"/>
    <property type="evidence" value="ECO:0007669"/>
    <property type="project" value="InterPro"/>
</dbReference>
<dbReference type="PANTHER" id="PTHR12788">
    <property type="entry name" value="PROTEIN-TYROSINE SULFOTRANSFERASE 2"/>
    <property type="match status" value="1"/>
</dbReference>
<organism evidence="2 3">
    <name type="scientific">Fodinibius roseus</name>
    <dbReference type="NCBI Taxonomy" id="1194090"/>
    <lineage>
        <taxon>Bacteria</taxon>
        <taxon>Pseudomonadati</taxon>
        <taxon>Balneolota</taxon>
        <taxon>Balneolia</taxon>
        <taxon>Balneolales</taxon>
        <taxon>Balneolaceae</taxon>
        <taxon>Fodinibius</taxon>
    </lineage>
</organism>